<dbReference type="PANTHER" id="PTHR39594:SF1">
    <property type="entry name" value="PROTEIN YCHQ"/>
    <property type="match status" value="1"/>
</dbReference>
<keyword evidence="1" id="KW-0472">Membrane</keyword>
<name>A0A4Q8D1M7_9GAMM</name>
<feature type="transmembrane region" description="Helical" evidence="1">
    <location>
        <begin position="42"/>
        <end position="63"/>
    </location>
</feature>
<dbReference type="RefSeq" id="WP_130503504.1">
    <property type="nucleotide sequence ID" value="NZ_SHLI01000001.1"/>
</dbReference>
<evidence type="ECO:0000313" key="2">
    <source>
        <dbReference type="EMBL" id="RZU99259.1"/>
    </source>
</evidence>
<evidence type="ECO:0000313" key="3">
    <source>
        <dbReference type="Proteomes" id="UP000292298"/>
    </source>
</evidence>
<proteinExistence type="predicted"/>
<dbReference type="GO" id="GO:0005886">
    <property type="term" value="C:plasma membrane"/>
    <property type="evidence" value="ECO:0007669"/>
    <property type="project" value="TreeGrafter"/>
</dbReference>
<keyword evidence="3" id="KW-1185">Reference proteome</keyword>
<dbReference type="EMBL" id="SHLI01000001">
    <property type="protein sequence ID" value="RZU99259.1"/>
    <property type="molecule type" value="Genomic_DNA"/>
</dbReference>
<dbReference type="Proteomes" id="UP000292298">
    <property type="component" value="Unassembled WGS sequence"/>
</dbReference>
<gene>
    <name evidence="2" type="ORF">EV698_1543</name>
</gene>
<keyword evidence="1" id="KW-1133">Transmembrane helix</keyword>
<feature type="transmembrane region" description="Helical" evidence="1">
    <location>
        <begin position="101"/>
        <end position="120"/>
    </location>
</feature>
<sequence>MLYIGLKHLHTTVATLTVLLFILRGGWMAMGSSMLQRKWVKILPHVIDTTLLVTSFAVAWVGWRYPVVLHDWITAKILALVVYIVLGIIALKRGRTATIRVAAFFAALAVYGYILLVAFYKTPLPI</sequence>
<feature type="transmembrane region" description="Helical" evidence="1">
    <location>
        <begin position="12"/>
        <end position="30"/>
    </location>
</feature>
<dbReference type="PIRSF" id="PIRSF005610">
    <property type="entry name" value="SirB"/>
    <property type="match status" value="1"/>
</dbReference>
<accession>A0A4Q8D1M7</accession>
<dbReference type="OrthoDB" id="5588650at2"/>
<evidence type="ECO:0000256" key="1">
    <source>
        <dbReference type="SAM" id="Phobius"/>
    </source>
</evidence>
<feature type="transmembrane region" description="Helical" evidence="1">
    <location>
        <begin position="69"/>
        <end position="89"/>
    </location>
</feature>
<dbReference type="InterPro" id="IPR007360">
    <property type="entry name" value="SirB"/>
</dbReference>
<keyword evidence="1" id="KW-0812">Transmembrane</keyword>
<protein>
    <submittedName>
        <fullName evidence="2">Putative membrane protein SirB2</fullName>
    </submittedName>
</protein>
<dbReference type="Pfam" id="PF04247">
    <property type="entry name" value="SirB"/>
    <property type="match status" value="1"/>
</dbReference>
<dbReference type="AlphaFoldDB" id="A0A4Q8D1M7"/>
<organism evidence="2 3">
    <name type="scientific">Spiribacter vilamensis</name>
    <dbReference type="NCBI Taxonomy" id="531306"/>
    <lineage>
        <taxon>Bacteria</taxon>
        <taxon>Pseudomonadati</taxon>
        <taxon>Pseudomonadota</taxon>
        <taxon>Gammaproteobacteria</taxon>
        <taxon>Chromatiales</taxon>
        <taxon>Ectothiorhodospiraceae</taxon>
        <taxon>Spiribacter</taxon>
    </lineage>
</organism>
<dbReference type="PANTHER" id="PTHR39594">
    <property type="entry name" value="PROTEIN YCHQ"/>
    <property type="match status" value="1"/>
</dbReference>
<comment type="caution">
    <text evidence="2">The sequence shown here is derived from an EMBL/GenBank/DDBJ whole genome shotgun (WGS) entry which is preliminary data.</text>
</comment>
<reference evidence="2 3" key="1">
    <citation type="submission" date="2019-02" db="EMBL/GenBank/DDBJ databases">
        <title>Genomic Encyclopedia of Type Strains, Phase IV (KMG-IV): sequencing the most valuable type-strain genomes for metagenomic binning, comparative biology and taxonomic classification.</title>
        <authorList>
            <person name="Goeker M."/>
        </authorList>
    </citation>
    <scope>NUCLEOTIDE SEQUENCE [LARGE SCALE GENOMIC DNA]</scope>
    <source>
        <strain evidence="2 3">DSM 21056</strain>
    </source>
</reference>